<organism evidence="5 6">
    <name type="scientific">Mycena rosella</name>
    <name type="common">Pink bonnet</name>
    <name type="synonym">Agaricus rosellus</name>
    <dbReference type="NCBI Taxonomy" id="1033263"/>
    <lineage>
        <taxon>Eukaryota</taxon>
        <taxon>Fungi</taxon>
        <taxon>Dikarya</taxon>
        <taxon>Basidiomycota</taxon>
        <taxon>Agaricomycotina</taxon>
        <taxon>Agaricomycetes</taxon>
        <taxon>Agaricomycetidae</taxon>
        <taxon>Agaricales</taxon>
        <taxon>Marasmiineae</taxon>
        <taxon>Mycenaceae</taxon>
        <taxon>Mycena</taxon>
    </lineage>
</organism>
<proteinExistence type="inferred from homology"/>
<dbReference type="PANTHER" id="PTHR48407">
    <property type="entry name" value="CRANIOFACIAL DEVELOPMENT PROTEIN 1"/>
    <property type="match status" value="1"/>
</dbReference>
<comment type="caution">
    <text evidence="5">The sequence shown here is derived from an EMBL/GenBank/DDBJ whole genome shotgun (WGS) entry which is preliminary data.</text>
</comment>
<feature type="region of interest" description="Disordered" evidence="3">
    <location>
        <begin position="122"/>
        <end position="209"/>
    </location>
</feature>
<dbReference type="InterPro" id="IPR011421">
    <property type="entry name" value="BCNT-C"/>
</dbReference>
<evidence type="ECO:0000256" key="3">
    <source>
        <dbReference type="SAM" id="MobiDB-lite"/>
    </source>
</evidence>
<dbReference type="GO" id="GO:0000812">
    <property type="term" value="C:Swr1 complex"/>
    <property type="evidence" value="ECO:0007669"/>
    <property type="project" value="TreeGrafter"/>
</dbReference>
<feature type="region of interest" description="Disordered" evidence="3">
    <location>
        <begin position="1"/>
        <end position="59"/>
    </location>
</feature>
<reference evidence="5" key="1">
    <citation type="submission" date="2023-03" db="EMBL/GenBank/DDBJ databases">
        <title>Massive genome expansion in bonnet fungi (Mycena s.s.) driven by repeated elements and novel gene families across ecological guilds.</title>
        <authorList>
            <consortium name="Lawrence Berkeley National Laboratory"/>
            <person name="Harder C.B."/>
            <person name="Miyauchi S."/>
            <person name="Viragh M."/>
            <person name="Kuo A."/>
            <person name="Thoen E."/>
            <person name="Andreopoulos B."/>
            <person name="Lu D."/>
            <person name="Skrede I."/>
            <person name="Drula E."/>
            <person name="Henrissat B."/>
            <person name="Morin E."/>
            <person name="Kohler A."/>
            <person name="Barry K."/>
            <person name="LaButti K."/>
            <person name="Morin E."/>
            <person name="Salamov A."/>
            <person name="Lipzen A."/>
            <person name="Mereny Z."/>
            <person name="Hegedus B."/>
            <person name="Baldrian P."/>
            <person name="Stursova M."/>
            <person name="Weitz H."/>
            <person name="Taylor A."/>
            <person name="Grigoriev I.V."/>
            <person name="Nagy L.G."/>
            <person name="Martin F."/>
            <person name="Kauserud H."/>
        </authorList>
    </citation>
    <scope>NUCLEOTIDE SEQUENCE</scope>
    <source>
        <strain evidence="5">CBHHK067</strain>
    </source>
</reference>
<protein>
    <recommendedName>
        <fullName evidence="2">SWR1-complex protein 5</fullName>
    </recommendedName>
</protein>
<evidence type="ECO:0000256" key="2">
    <source>
        <dbReference type="ARBA" id="ARBA00019138"/>
    </source>
</evidence>
<dbReference type="Proteomes" id="UP001221757">
    <property type="component" value="Unassembled WGS sequence"/>
</dbReference>
<dbReference type="AlphaFoldDB" id="A0AAD7DT93"/>
<keyword evidence="6" id="KW-1185">Reference proteome</keyword>
<comment type="similarity">
    <text evidence="1">Belongs to the SWC5 family.</text>
</comment>
<sequence>MSALPTNASDSEDDSDFVPPADAEESESSDDEQPDLKRARTGSPESTAEDDAAKKQTREALWANFQASVDEHQTKAVEEPKKMVKIEKRYLYAGEHTVEVVEVPEDSPDAKKWPLWYPPEEAAASSSVQEPPSLSSGAAMASSSSTRPAAKKPGPRKPKTSLADIPTQKARKLSTLEKSAMDWRAHVSAEPPDTKDELDANRRGGGYLGKVEFLNRVDARKEEALEASKGTKRRR</sequence>
<dbReference type="PROSITE" id="PS51279">
    <property type="entry name" value="BCNT_C"/>
    <property type="match status" value="1"/>
</dbReference>
<accession>A0AAD7DT93</accession>
<gene>
    <name evidence="5" type="ORF">B0H17DRAFT_1050246</name>
</gene>
<evidence type="ECO:0000259" key="4">
    <source>
        <dbReference type="PROSITE" id="PS51279"/>
    </source>
</evidence>
<feature type="compositionally biased region" description="Basic residues" evidence="3">
    <location>
        <begin position="149"/>
        <end position="159"/>
    </location>
</feature>
<feature type="compositionally biased region" description="Acidic residues" evidence="3">
    <location>
        <begin position="10"/>
        <end position="33"/>
    </location>
</feature>
<dbReference type="PANTHER" id="PTHR48407:SF1">
    <property type="entry name" value="CRANIOFACIAL DEVELOPMENT PROTEIN 1"/>
    <property type="match status" value="1"/>
</dbReference>
<evidence type="ECO:0000313" key="6">
    <source>
        <dbReference type="Proteomes" id="UP001221757"/>
    </source>
</evidence>
<dbReference type="InterPro" id="IPR027124">
    <property type="entry name" value="Swc5/CFDP1/2"/>
</dbReference>
<feature type="domain" description="BCNT-C" evidence="4">
    <location>
        <begin position="156"/>
        <end position="235"/>
    </location>
</feature>
<feature type="compositionally biased region" description="Basic and acidic residues" evidence="3">
    <location>
        <begin position="179"/>
        <end position="202"/>
    </location>
</feature>
<evidence type="ECO:0000256" key="1">
    <source>
        <dbReference type="ARBA" id="ARBA00010465"/>
    </source>
</evidence>
<evidence type="ECO:0000313" key="5">
    <source>
        <dbReference type="EMBL" id="KAJ7698631.1"/>
    </source>
</evidence>
<feature type="compositionally biased region" description="Low complexity" evidence="3">
    <location>
        <begin position="125"/>
        <end position="148"/>
    </location>
</feature>
<dbReference type="EMBL" id="JARKIE010000025">
    <property type="protein sequence ID" value="KAJ7698631.1"/>
    <property type="molecule type" value="Genomic_DNA"/>
</dbReference>
<name>A0AAD7DT93_MYCRO</name>
<dbReference type="Pfam" id="PF07572">
    <property type="entry name" value="BCNT"/>
    <property type="match status" value="1"/>
</dbReference>